<dbReference type="Proteomes" id="UP001524642">
    <property type="component" value="Unassembled WGS sequence"/>
</dbReference>
<dbReference type="SUPFAM" id="SSF53474">
    <property type="entry name" value="alpha/beta-Hydrolases"/>
    <property type="match status" value="1"/>
</dbReference>
<dbReference type="EMBL" id="JANJOU010000036">
    <property type="protein sequence ID" value="MCR0985551.1"/>
    <property type="molecule type" value="Genomic_DNA"/>
</dbReference>
<dbReference type="Gene3D" id="3.40.50.1820">
    <property type="entry name" value="alpha/beta hydrolase"/>
    <property type="match status" value="1"/>
</dbReference>
<dbReference type="RefSeq" id="WP_257719197.1">
    <property type="nucleotide sequence ID" value="NZ_JANJOU010000036.1"/>
</dbReference>
<evidence type="ECO:0000313" key="2">
    <source>
        <dbReference type="EMBL" id="MCR0985551.1"/>
    </source>
</evidence>
<dbReference type="GO" id="GO:0016787">
    <property type="term" value="F:hydrolase activity"/>
    <property type="evidence" value="ECO:0007669"/>
    <property type="project" value="UniProtKB-KW"/>
</dbReference>
<evidence type="ECO:0000313" key="3">
    <source>
        <dbReference type="Proteomes" id="UP001524642"/>
    </source>
</evidence>
<dbReference type="PANTHER" id="PTHR43798:SF5">
    <property type="entry name" value="MONOACYLGLYCEROL LIPASE ABHD6"/>
    <property type="match status" value="1"/>
</dbReference>
<reference evidence="2 3" key="1">
    <citation type="submission" date="2022-06" db="EMBL/GenBank/DDBJ databases">
        <title>Roseomonas CN29.</title>
        <authorList>
            <person name="Cheng Y."/>
            <person name="He X."/>
        </authorList>
    </citation>
    <scope>NUCLEOTIDE SEQUENCE [LARGE SCALE GENOMIC DNA]</scope>
    <source>
        <strain evidence="2 3">CN29</strain>
    </source>
</reference>
<sequence length="292" mass="31094">MDSNADRLQKSAALAPNQFVELEGRRLAFRSIGKGTPLVLCTRFRGTMDTWDPAFLDGLVAEGLRVITFDYAGLGLSAGERTYNPAVLAKDTAALIGALGLGRVVLGGRSLGGIVAQVLLATRPDLVSHAVLIGTTPPGPVVKLPEQLFIDTARIPGSSLDKDTILFFEPASAESRAAAERSAKRLSVRQEGRSPEVPGEWAAAQLGDRPRNPPFPADAVLAALKATKVPVLHIGADHDIAFPVENWYALNSQLPTLQLLTYPRAGHAPHHQYPEAAAAYIGTFIRTVRAAA</sequence>
<evidence type="ECO:0000259" key="1">
    <source>
        <dbReference type="Pfam" id="PF00561"/>
    </source>
</evidence>
<proteinExistence type="predicted"/>
<accession>A0ABT1XBN7</accession>
<keyword evidence="2" id="KW-0378">Hydrolase</keyword>
<name>A0ABT1XBN7_9PROT</name>
<feature type="domain" description="AB hydrolase-1" evidence="1">
    <location>
        <begin position="37"/>
        <end position="271"/>
    </location>
</feature>
<keyword evidence="3" id="KW-1185">Reference proteome</keyword>
<dbReference type="InterPro" id="IPR000073">
    <property type="entry name" value="AB_hydrolase_1"/>
</dbReference>
<gene>
    <name evidence="2" type="ORF">NRP21_26210</name>
</gene>
<dbReference type="InterPro" id="IPR050266">
    <property type="entry name" value="AB_hydrolase_sf"/>
</dbReference>
<organism evidence="2 3">
    <name type="scientific">Roseomonas populi</name>
    <dbReference type="NCBI Taxonomy" id="3121582"/>
    <lineage>
        <taxon>Bacteria</taxon>
        <taxon>Pseudomonadati</taxon>
        <taxon>Pseudomonadota</taxon>
        <taxon>Alphaproteobacteria</taxon>
        <taxon>Acetobacterales</taxon>
        <taxon>Roseomonadaceae</taxon>
        <taxon>Roseomonas</taxon>
    </lineage>
</organism>
<dbReference type="PANTHER" id="PTHR43798">
    <property type="entry name" value="MONOACYLGLYCEROL LIPASE"/>
    <property type="match status" value="1"/>
</dbReference>
<protein>
    <submittedName>
        <fullName evidence="2">Alpha/beta hydrolase</fullName>
    </submittedName>
</protein>
<dbReference type="Pfam" id="PF00561">
    <property type="entry name" value="Abhydrolase_1"/>
    <property type="match status" value="1"/>
</dbReference>
<comment type="caution">
    <text evidence="2">The sequence shown here is derived from an EMBL/GenBank/DDBJ whole genome shotgun (WGS) entry which is preliminary data.</text>
</comment>
<dbReference type="InterPro" id="IPR029058">
    <property type="entry name" value="AB_hydrolase_fold"/>
</dbReference>